<gene>
    <name evidence="3" type="ORF">H1R20_g8404</name>
</gene>
<evidence type="ECO:0000256" key="1">
    <source>
        <dbReference type="SAM" id="Phobius"/>
    </source>
</evidence>
<organism evidence="3 4">
    <name type="scientific">Candolleomyces eurysporus</name>
    <dbReference type="NCBI Taxonomy" id="2828524"/>
    <lineage>
        <taxon>Eukaryota</taxon>
        <taxon>Fungi</taxon>
        <taxon>Dikarya</taxon>
        <taxon>Basidiomycota</taxon>
        <taxon>Agaricomycotina</taxon>
        <taxon>Agaricomycetes</taxon>
        <taxon>Agaricomycetidae</taxon>
        <taxon>Agaricales</taxon>
        <taxon>Agaricineae</taxon>
        <taxon>Psathyrellaceae</taxon>
        <taxon>Candolleomyces</taxon>
    </lineage>
</organism>
<evidence type="ECO:0000313" key="3">
    <source>
        <dbReference type="EMBL" id="KAJ2928672.1"/>
    </source>
</evidence>
<keyword evidence="1" id="KW-1133">Transmembrane helix</keyword>
<comment type="caution">
    <text evidence="3">The sequence shown here is derived from an EMBL/GenBank/DDBJ whole genome shotgun (WGS) entry which is preliminary data.</text>
</comment>
<protein>
    <recommendedName>
        <fullName evidence="2">DUF6533 domain-containing protein</fullName>
    </recommendedName>
</protein>
<dbReference type="AlphaFoldDB" id="A0A9W8MG80"/>
<dbReference type="OrthoDB" id="3267855at2759"/>
<sequence>MATTNIDSHVNLIQFCIQYSSLALIYYDYFLTLEREILYVWKRPFHLLTIMYFLCRYALVANVVYLAGLINKNMSMIERSVEVTLSTSWTIPYRSWRAHSSCNSMYLLSASVGIFGRVGILTADVMAVTTLIYELLATGLLAYGCVRSLKSVGSLKEQKDSLVFLMLKEGLLYSGFVTIFTTASMILQYTAPAGSFFQRLLNGLTMPISGMMTARFLLHVREWQGGGTSDDCKSEDPASIGDFQVARNGSLETIETFGADDDFDPPQSSRPAVMGAASNSTLEDIWRCRSREREASSPCFV</sequence>
<dbReference type="Proteomes" id="UP001140091">
    <property type="component" value="Unassembled WGS sequence"/>
</dbReference>
<feature type="transmembrane region" description="Helical" evidence="1">
    <location>
        <begin position="12"/>
        <end position="30"/>
    </location>
</feature>
<feature type="transmembrane region" description="Helical" evidence="1">
    <location>
        <begin position="170"/>
        <end position="190"/>
    </location>
</feature>
<keyword evidence="1" id="KW-0812">Transmembrane</keyword>
<feature type="transmembrane region" description="Helical" evidence="1">
    <location>
        <begin position="104"/>
        <end position="125"/>
    </location>
</feature>
<feature type="transmembrane region" description="Helical" evidence="1">
    <location>
        <begin position="131"/>
        <end position="149"/>
    </location>
</feature>
<proteinExistence type="predicted"/>
<dbReference type="Pfam" id="PF20151">
    <property type="entry name" value="DUF6533"/>
    <property type="match status" value="1"/>
</dbReference>
<name>A0A9W8MG80_9AGAR</name>
<feature type="transmembrane region" description="Helical" evidence="1">
    <location>
        <begin position="50"/>
        <end position="70"/>
    </location>
</feature>
<keyword evidence="1" id="KW-0472">Membrane</keyword>
<reference evidence="3" key="1">
    <citation type="submission" date="2022-06" db="EMBL/GenBank/DDBJ databases">
        <title>Genome Sequence of Candolleomyces eurysporus.</title>
        <authorList>
            <person name="Buettner E."/>
        </authorList>
    </citation>
    <scope>NUCLEOTIDE SEQUENCE</scope>
    <source>
        <strain evidence="3">VTCC 930004</strain>
    </source>
</reference>
<feature type="domain" description="DUF6533" evidence="2">
    <location>
        <begin position="17"/>
        <end position="58"/>
    </location>
</feature>
<dbReference type="InterPro" id="IPR045340">
    <property type="entry name" value="DUF6533"/>
</dbReference>
<feature type="non-terminal residue" evidence="3">
    <location>
        <position position="1"/>
    </location>
</feature>
<keyword evidence="4" id="KW-1185">Reference proteome</keyword>
<evidence type="ECO:0000259" key="2">
    <source>
        <dbReference type="Pfam" id="PF20151"/>
    </source>
</evidence>
<evidence type="ECO:0000313" key="4">
    <source>
        <dbReference type="Proteomes" id="UP001140091"/>
    </source>
</evidence>
<dbReference type="EMBL" id="JANBPK010000920">
    <property type="protein sequence ID" value="KAJ2928672.1"/>
    <property type="molecule type" value="Genomic_DNA"/>
</dbReference>
<accession>A0A9W8MG80</accession>